<dbReference type="eggNOG" id="ENOG503314K">
    <property type="taxonomic scope" value="Bacteria"/>
</dbReference>
<feature type="chain" id="PRO_5002772614" evidence="1">
    <location>
        <begin position="19"/>
        <end position="234"/>
    </location>
</feature>
<organism evidence="2 3">
    <name type="scientific">Opitutus terrae (strain DSM 11246 / JCM 15787 / PB90-1)</name>
    <dbReference type="NCBI Taxonomy" id="452637"/>
    <lineage>
        <taxon>Bacteria</taxon>
        <taxon>Pseudomonadati</taxon>
        <taxon>Verrucomicrobiota</taxon>
        <taxon>Opitutia</taxon>
        <taxon>Opitutales</taxon>
        <taxon>Opitutaceae</taxon>
        <taxon>Opitutus</taxon>
    </lineage>
</organism>
<feature type="signal peptide" evidence="1">
    <location>
        <begin position="1"/>
        <end position="18"/>
    </location>
</feature>
<dbReference type="Proteomes" id="UP000007013">
    <property type="component" value="Chromosome"/>
</dbReference>
<reference evidence="2 3" key="1">
    <citation type="journal article" date="2011" name="J. Bacteriol.">
        <title>Genome sequence of the verrucomicrobium Opitutus terrae PB90-1, an abundant inhabitant of rice paddy soil ecosystems.</title>
        <authorList>
            <person name="van Passel M.W."/>
            <person name="Kant R."/>
            <person name="Palva A."/>
            <person name="Copeland A."/>
            <person name="Lucas S."/>
            <person name="Lapidus A."/>
            <person name="Glavina del Rio T."/>
            <person name="Pitluck S."/>
            <person name="Goltsman E."/>
            <person name="Clum A."/>
            <person name="Sun H."/>
            <person name="Schmutz J."/>
            <person name="Larimer F.W."/>
            <person name="Land M.L."/>
            <person name="Hauser L."/>
            <person name="Kyrpides N."/>
            <person name="Mikhailova N."/>
            <person name="Richardson P.P."/>
            <person name="Janssen P.H."/>
            <person name="de Vos W.M."/>
            <person name="Smidt H."/>
        </authorList>
    </citation>
    <scope>NUCLEOTIDE SEQUENCE [LARGE SCALE GENOMIC DNA]</scope>
    <source>
        <strain evidence="3">DSM 11246 / JCM 15787 / PB90-1</strain>
    </source>
</reference>
<evidence type="ECO:0000313" key="2">
    <source>
        <dbReference type="EMBL" id="ACB73644.1"/>
    </source>
</evidence>
<evidence type="ECO:0000256" key="1">
    <source>
        <dbReference type="SAM" id="SignalP"/>
    </source>
</evidence>
<sequence length="234" mass="26352">MKIALVAILLCLALTARAQDEVIVLSPFEISSARATEKPPIVVKKRADYLLLQISLVNDTREPERRRDEVYATLSGMVTGVPRGSKIELFTEEFTLNPGHYQIPLNDVSEKRDTSRVTLYAKIPLSESDDVGALAEALRSFVRSIRGDGRTEVFTGDLGLSIRNPERYRYDVIQAIAADVKRLREMFGEGFEIVVKGLDARLKWERSSVSEVELYLPFAYEVFPIRGSTVITER</sequence>
<accession>B1ZQX7</accession>
<keyword evidence="1" id="KW-0732">Signal</keyword>
<keyword evidence="3" id="KW-1185">Reference proteome</keyword>
<protein>
    <submittedName>
        <fullName evidence="2">Uncharacterized protein</fullName>
    </submittedName>
</protein>
<dbReference type="KEGG" id="ote:Oter_0354"/>
<dbReference type="OrthoDB" id="7618846at2"/>
<dbReference type="AlphaFoldDB" id="B1ZQX7"/>
<gene>
    <name evidence="2" type="ordered locus">Oter_0354</name>
</gene>
<dbReference type="HOGENOM" id="CLU_1188701_0_0_0"/>
<dbReference type="RefSeq" id="WP_012373182.1">
    <property type="nucleotide sequence ID" value="NC_010571.1"/>
</dbReference>
<evidence type="ECO:0000313" key="3">
    <source>
        <dbReference type="Proteomes" id="UP000007013"/>
    </source>
</evidence>
<proteinExistence type="predicted"/>
<name>B1ZQX7_OPITP</name>
<dbReference type="EMBL" id="CP001032">
    <property type="protein sequence ID" value="ACB73644.1"/>
    <property type="molecule type" value="Genomic_DNA"/>
</dbReference>